<reference evidence="2" key="1">
    <citation type="submission" date="2022-04" db="EMBL/GenBank/DDBJ databases">
        <title>Halobacillus sp. isolated from saltern.</title>
        <authorList>
            <person name="Won M."/>
            <person name="Lee C.-M."/>
            <person name="Woen H.-Y."/>
            <person name="Kwon S.-W."/>
        </authorList>
    </citation>
    <scope>NUCLEOTIDE SEQUENCE</scope>
    <source>
        <strain evidence="2">SSHM10-5</strain>
    </source>
</reference>
<organism evidence="2 3">
    <name type="scientific">Halobacillus amylolyticus</name>
    <dbReference type="NCBI Taxonomy" id="2932259"/>
    <lineage>
        <taxon>Bacteria</taxon>
        <taxon>Bacillati</taxon>
        <taxon>Bacillota</taxon>
        <taxon>Bacilli</taxon>
        <taxon>Bacillales</taxon>
        <taxon>Bacillaceae</taxon>
        <taxon>Halobacillus</taxon>
    </lineage>
</organism>
<keyword evidence="3" id="KW-1185">Reference proteome</keyword>
<evidence type="ECO:0000313" key="2">
    <source>
        <dbReference type="EMBL" id="UOR11337.1"/>
    </source>
</evidence>
<protein>
    <submittedName>
        <fullName evidence="2">Amidohydrolase family protein</fullName>
    </submittedName>
</protein>
<dbReference type="Gene3D" id="3.20.20.140">
    <property type="entry name" value="Metal-dependent hydrolases"/>
    <property type="match status" value="1"/>
</dbReference>
<dbReference type="Proteomes" id="UP000830326">
    <property type="component" value="Chromosome"/>
</dbReference>
<dbReference type="Pfam" id="PF07969">
    <property type="entry name" value="Amidohydro_3"/>
    <property type="match status" value="1"/>
</dbReference>
<sequence>MTIDGATLNFEEDILGSIEVGKLADFAVLEDDPMAMDPMKIKDIDVAATIIDGKIVYGQETFQESN</sequence>
<dbReference type="InterPro" id="IPR011059">
    <property type="entry name" value="Metal-dep_hydrolase_composite"/>
</dbReference>
<proteinExistence type="predicted"/>
<dbReference type="SUPFAM" id="SSF51338">
    <property type="entry name" value="Composite domain of metallo-dependent hydrolases"/>
    <property type="match status" value="1"/>
</dbReference>
<gene>
    <name evidence="2" type="ORF">MUO15_17325</name>
</gene>
<evidence type="ECO:0000259" key="1">
    <source>
        <dbReference type="Pfam" id="PF07969"/>
    </source>
</evidence>
<dbReference type="PANTHER" id="PTHR22642">
    <property type="entry name" value="IMIDAZOLONEPROPIONASE"/>
    <property type="match status" value="1"/>
</dbReference>
<evidence type="ECO:0000313" key="3">
    <source>
        <dbReference type="Proteomes" id="UP000830326"/>
    </source>
</evidence>
<dbReference type="Gene3D" id="2.30.40.10">
    <property type="entry name" value="Urease, subunit C, domain 1"/>
    <property type="match status" value="1"/>
</dbReference>
<accession>A0ABY4HA59</accession>
<name>A0ABY4HA59_9BACI</name>
<feature type="domain" description="Amidohydrolase 3" evidence="1">
    <location>
        <begin position="1"/>
        <end position="57"/>
    </location>
</feature>
<dbReference type="EMBL" id="CP095075">
    <property type="protein sequence ID" value="UOR11337.1"/>
    <property type="molecule type" value="Genomic_DNA"/>
</dbReference>
<dbReference type="InterPro" id="IPR013108">
    <property type="entry name" value="Amidohydro_3"/>
</dbReference>
<dbReference type="RefSeq" id="WP_245031285.1">
    <property type="nucleotide sequence ID" value="NZ_CP095075.1"/>
</dbReference>
<dbReference type="PANTHER" id="PTHR22642:SF2">
    <property type="entry name" value="PROTEIN LONG AFTER FAR-RED 3"/>
    <property type="match status" value="1"/>
</dbReference>